<keyword evidence="3" id="KW-0031">Aminopeptidase</keyword>
<dbReference type="InterPro" id="IPR027268">
    <property type="entry name" value="Peptidase_M4/M1_CTD_sf"/>
</dbReference>
<protein>
    <submittedName>
        <fullName evidence="3">M1 family metallopeptidase</fullName>
        <ecNumber evidence="3">3.4.11.-</ecNumber>
    </submittedName>
</protein>
<evidence type="ECO:0000256" key="1">
    <source>
        <dbReference type="SAM" id="MobiDB-lite"/>
    </source>
</evidence>
<evidence type="ECO:0000313" key="4">
    <source>
        <dbReference type="Proteomes" id="UP001597344"/>
    </source>
</evidence>
<name>A0ABW5AWJ2_9FLAO</name>
<proteinExistence type="predicted"/>
<dbReference type="Proteomes" id="UP001597344">
    <property type="component" value="Unassembled WGS sequence"/>
</dbReference>
<dbReference type="Pfam" id="PF01433">
    <property type="entry name" value="Peptidase_M1"/>
    <property type="match status" value="1"/>
</dbReference>
<comment type="caution">
    <text evidence="3">The sequence shown here is derived from an EMBL/GenBank/DDBJ whole genome shotgun (WGS) entry which is preliminary data.</text>
</comment>
<dbReference type="EMBL" id="JBHUHY010000011">
    <property type="protein sequence ID" value="MFD2187364.1"/>
    <property type="molecule type" value="Genomic_DNA"/>
</dbReference>
<feature type="region of interest" description="Disordered" evidence="1">
    <location>
        <begin position="1"/>
        <end position="21"/>
    </location>
</feature>
<evidence type="ECO:0000313" key="3">
    <source>
        <dbReference type="EMBL" id="MFD2187364.1"/>
    </source>
</evidence>
<dbReference type="EC" id="3.4.11.-" evidence="3"/>
<dbReference type="SUPFAM" id="SSF55486">
    <property type="entry name" value="Metalloproteases ('zincins'), catalytic domain"/>
    <property type="match status" value="1"/>
</dbReference>
<evidence type="ECO:0000259" key="2">
    <source>
        <dbReference type="Pfam" id="PF01433"/>
    </source>
</evidence>
<accession>A0ABW5AWJ2</accession>
<dbReference type="InterPro" id="IPR050344">
    <property type="entry name" value="Peptidase_M1_aminopeptidases"/>
</dbReference>
<organism evidence="3 4">
    <name type="scientific">Aquimarina celericrescens</name>
    <dbReference type="NCBI Taxonomy" id="1964542"/>
    <lineage>
        <taxon>Bacteria</taxon>
        <taxon>Pseudomonadati</taxon>
        <taxon>Bacteroidota</taxon>
        <taxon>Flavobacteriia</taxon>
        <taxon>Flavobacteriales</taxon>
        <taxon>Flavobacteriaceae</taxon>
        <taxon>Aquimarina</taxon>
    </lineage>
</organism>
<dbReference type="RefSeq" id="WP_378320359.1">
    <property type="nucleotide sequence ID" value="NZ_JBHUHY010000011.1"/>
</dbReference>
<feature type="domain" description="Peptidase M1 membrane alanine aminopeptidase" evidence="2">
    <location>
        <begin position="341"/>
        <end position="499"/>
    </location>
</feature>
<dbReference type="Gene3D" id="1.10.390.10">
    <property type="entry name" value="Neutral Protease Domain 2"/>
    <property type="match status" value="1"/>
</dbReference>
<keyword evidence="3" id="KW-0378">Hydrolase</keyword>
<dbReference type="GO" id="GO:0004177">
    <property type="term" value="F:aminopeptidase activity"/>
    <property type="evidence" value="ECO:0007669"/>
    <property type="project" value="UniProtKB-KW"/>
</dbReference>
<dbReference type="PANTHER" id="PTHR11533:SF174">
    <property type="entry name" value="PUROMYCIN-SENSITIVE AMINOPEPTIDASE-RELATED"/>
    <property type="match status" value="1"/>
</dbReference>
<reference evidence="4" key="1">
    <citation type="journal article" date="2019" name="Int. J. Syst. Evol. Microbiol.">
        <title>The Global Catalogue of Microorganisms (GCM) 10K type strain sequencing project: providing services to taxonomists for standard genome sequencing and annotation.</title>
        <authorList>
            <consortium name="The Broad Institute Genomics Platform"/>
            <consortium name="The Broad Institute Genome Sequencing Center for Infectious Disease"/>
            <person name="Wu L."/>
            <person name="Ma J."/>
        </authorList>
    </citation>
    <scope>NUCLEOTIDE SEQUENCE [LARGE SCALE GENOMIC DNA]</scope>
    <source>
        <strain evidence="4">DT92</strain>
    </source>
</reference>
<keyword evidence="3" id="KW-0645">Protease</keyword>
<keyword evidence="4" id="KW-1185">Reference proteome</keyword>
<dbReference type="PANTHER" id="PTHR11533">
    <property type="entry name" value="PROTEASE M1 ZINC METALLOPROTEASE"/>
    <property type="match status" value="1"/>
</dbReference>
<dbReference type="InterPro" id="IPR014782">
    <property type="entry name" value="Peptidase_M1_dom"/>
</dbReference>
<gene>
    <name evidence="3" type="ORF">ACFSJT_11245</name>
</gene>
<dbReference type="CDD" id="cd09604">
    <property type="entry name" value="M1_APN_like"/>
    <property type="match status" value="1"/>
</dbReference>
<sequence length="595" mass="68080">MSKSFSDAIKRGTRTTKGIPGTQYWQNTASYTINAEVIPQKKELIGTEIIKYQNNSPDTLHQIVFHVFQNLYKKGSRRDDPVHPDDIHSGVLIKRLTIGDELITDYSTEGTLILAKPTQPIFPSALINIELSWSFSIPTKSNIRMGAKDETSFFLGQWYPKIAVYDDINGWDKNVHTGGQEFYYDLGDYEYTITVPDGYLVWGSGLLQNAEKVLSPNIYNKYKLAQKSDDIISIVHPDDYKSEKHITSHNKWVFKANNVSDVAFGVSDHFLWDGTSLKGVSGNTIFIETAYPIESKDFTEVALLAKKSVRYFSNEIPYPFPFPTMTIFNGTNGASGMEYPMIANDPSADNRGRTVDVTAHEIAHNYFPFYVLTNETEHAWMDEAFAAMIPYEYQQKQEPSLNRLTRYARNMSSYASTNTNIASTTKSTMLKGRTSYFNFYMKPAVGLYVLQDILGKELFKKCLATYIETWKGKHPTPLDFFYNVNATSQQNLNWFWKKWFFENGYPDLGITQVEERNNVYEITVKKIGDLPVPLDVTITFKDQTTQNIHHSAKVWQEKDNMILTVKTMKGIEKIQLGNDYIPDTNPRDNILFTIK</sequence>